<keyword evidence="3" id="KW-0804">Transcription</keyword>
<evidence type="ECO:0000256" key="3">
    <source>
        <dbReference type="ARBA" id="ARBA00023163"/>
    </source>
</evidence>
<organism evidence="5 6">
    <name type="scientific">Blautia celeris</name>
    <dbReference type="NCBI Taxonomy" id="2763026"/>
    <lineage>
        <taxon>Bacteria</taxon>
        <taxon>Bacillati</taxon>
        <taxon>Bacillota</taxon>
        <taxon>Clostridia</taxon>
        <taxon>Lachnospirales</taxon>
        <taxon>Lachnospiraceae</taxon>
        <taxon>Blautia</taxon>
    </lineage>
</organism>
<dbReference type="PANTHER" id="PTHR43280">
    <property type="entry name" value="ARAC-FAMILY TRANSCRIPTIONAL REGULATOR"/>
    <property type="match status" value="1"/>
</dbReference>
<keyword evidence="1" id="KW-0805">Transcription regulation</keyword>
<name>A0ABR7FHH9_9FIRM</name>
<proteinExistence type="predicted"/>
<evidence type="ECO:0000256" key="1">
    <source>
        <dbReference type="ARBA" id="ARBA00023015"/>
    </source>
</evidence>
<dbReference type="SMART" id="SM00342">
    <property type="entry name" value="HTH_ARAC"/>
    <property type="match status" value="1"/>
</dbReference>
<keyword evidence="2" id="KW-0238">DNA-binding</keyword>
<keyword evidence="6" id="KW-1185">Reference proteome</keyword>
<comment type="caution">
    <text evidence="5">The sequence shown here is derived from an EMBL/GenBank/DDBJ whole genome shotgun (WGS) entry which is preliminary data.</text>
</comment>
<evidence type="ECO:0000313" key="5">
    <source>
        <dbReference type="EMBL" id="MBC5673866.1"/>
    </source>
</evidence>
<accession>A0ABR7FHH9</accession>
<gene>
    <name evidence="5" type="ORF">H8S76_16570</name>
</gene>
<dbReference type="InterPro" id="IPR009057">
    <property type="entry name" value="Homeodomain-like_sf"/>
</dbReference>
<evidence type="ECO:0000259" key="4">
    <source>
        <dbReference type="PROSITE" id="PS01124"/>
    </source>
</evidence>
<feature type="domain" description="HTH araC/xylS-type" evidence="4">
    <location>
        <begin position="415"/>
        <end position="513"/>
    </location>
</feature>
<dbReference type="RefSeq" id="WP_103731969.1">
    <property type="nucleotide sequence ID" value="NZ_JACOOU010000007.1"/>
</dbReference>
<dbReference type="InterPro" id="IPR018060">
    <property type="entry name" value="HTH_AraC"/>
</dbReference>
<reference evidence="5 6" key="1">
    <citation type="submission" date="2020-08" db="EMBL/GenBank/DDBJ databases">
        <title>Genome public.</title>
        <authorList>
            <person name="Liu C."/>
            <person name="Sun Q."/>
        </authorList>
    </citation>
    <scope>NUCLEOTIDE SEQUENCE [LARGE SCALE GENOMIC DNA]</scope>
    <source>
        <strain evidence="5 6">NSJ-34</strain>
    </source>
</reference>
<dbReference type="PANTHER" id="PTHR43280:SF35">
    <property type="entry name" value="RESPONSE REGULATOR"/>
    <property type="match status" value="1"/>
</dbReference>
<evidence type="ECO:0000313" key="6">
    <source>
        <dbReference type="Proteomes" id="UP000654573"/>
    </source>
</evidence>
<dbReference type="SUPFAM" id="SSF46689">
    <property type="entry name" value="Homeodomain-like"/>
    <property type="match status" value="2"/>
</dbReference>
<protein>
    <submittedName>
        <fullName evidence="5">Helix-turn-helix domain-containing protein</fullName>
    </submittedName>
</protein>
<evidence type="ECO:0000256" key="2">
    <source>
        <dbReference type="ARBA" id="ARBA00023125"/>
    </source>
</evidence>
<dbReference type="PROSITE" id="PS01124">
    <property type="entry name" value="HTH_ARAC_FAMILY_2"/>
    <property type="match status" value="1"/>
</dbReference>
<sequence>MKILVYGSREFKAGFMKAQSQCGHQVLFTDRLPSAEDAISFSPDAVILMVQRPASRIQDCLAVLYESCSARRFLLFEPHPNGNCFFAETTQQDDSLHDFFREAAGWKHTIPLQYPAQSWQLRFPDAFENLQRREAMKTMLYGVTQEEFEKYRRQYRLHINTSDFYLFMWELDKTVLVDYPVNKSIHYFLHALRLEDFSMILEENQGGEIVFSDISFAYILVNASHPSCIRTRRQQADHFALEFSKAAGQISSHCFISDLLLGPEDISRGHQDFKRTCAYRFFCREAVAISNDYIKSHQRWFSRDEIQNTIDAIEHYLSFDISSKELPELIRRLYLKIVKPSMSYKLYYLVSESILKSLKSELSVKLLMETIDSPWLVLTTQLGTIEESCTRVLDCIHTLAKQQVKTHNISNRVVRQVLRYMEEHYADPLSVSDIARDFNVSPSYLSQCFKKETGASMKHYLTMLRMQQAKKLLLTTDDSVSSIAIAVGYDDYRQFSKMFKVYTGVTPVQCRKGVM</sequence>
<dbReference type="Pfam" id="PF12833">
    <property type="entry name" value="HTH_18"/>
    <property type="match status" value="1"/>
</dbReference>
<dbReference type="EMBL" id="JACOOU010000007">
    <property type="protein sequence ID" value="MBC5673866.1"/>
    <property type="molecule type" value="Genomic_DNA"/>
</dbReference>
<dbReference type="Proteomes" id="UP000654573">
    <property type="component" value="Unassembled WGS sequence"/>
</dbReference>
<dbReference type="Gene3D" id="1.10.10.60">
    <property type="entry name" value="Homeodomain-like"/>
    <property type="match status" value="2"/>
</dbReference>